<evidence type="ECO:0000313" key="3">
    <source>
        <dbReference type="Proteomes" id="UP000196239"/>
    </source>
</evidence>
<dbReference type="Gene3D" id="3.40.50.880">
    <property type="match status" value="1"/>
</dbReference>
<dbReference type="Pfam" id="PF00117">
    <property type="entry name" value="GATase"/>
    <property type="match status" value="1"/>
</dbReference>
<keyword evidence="2" id="KW-0315">Glutamine amidotransferase</keyword>
<dbReference type="SUPFAM" id="SSF52317">
    <property type="entry name" value="Class I glutamine amidotransferase-like"/>
    <property type="match status" value="1"/>
</dbReference>
<organism evidence="2 3">
    <name type="scientific">Nitrosotalea devaniterrae</name>
    <dbReference type="NCBI Taxonomy" id="1078905"/>
    <lineage>
        <taxon>Archaea</taxon>
        <taxon>Nitrososphaerota</taxon>
        <taxon>Nitrososphaeria</taxon>
        <taxon>Nitrosotaleales</taxon>
        <taxon>Nitrosotaleaceae</taxon>
        <taxon>Nitrosotalea</taxon>
    </lineage>
</organism>
<dbReference type="InterPro" id="IPR029062">
    <property type="entry name" value="Class_I_gatase-like"/>
</dbReference>
<accession>A0A128A4W7</accession>
<dbReference type="KEGG" id="ndv:NDEV_1637"/>
<dbReference type="PANTHER" id="PTHR42695:SF5">
    <property type="entry name" value="GLUTAMINE AMIDOTRANSFERASE YLR126C-RELATED"/>
    <property type="match status" value="1"/>
</dbReference>
<feature type="domain" description="Glutamine amidotransferase" evidence="1">
    <location>
        <begin position="34"/>
        <end position="174"/>
    </location>
</feature>
<dbReference type="CDD" id="cd01741">
    <property type="entry name" value="GATase1_1"/>
    <property type="match status" value="1"/>
</dbReference>
<dbReference type="InterPro" id="IPR017926">
    <property type="entry name" value="GATASE"/>
</dbReference>
<evidence type="ECO:0000259" key="1">
    <source>
        <dbReference type="Pfam" id="PF00117"/>
    </source>
</evidence>
<dbReference type="PROSITE" id="PS51273">
    <property type="entry name" value="GATASE_TYPE_1"/>
    <property type="match status" value="1"/>
</dbReference>
<protein>
    <submittedName>
        <fullName evidence="2">Glutamine amidotransferase class-I</fullName>
    </submittedName>
</protein>
<dbReference type="PANTHER" id="PTHR42695">
    <property type="entry name" value="GLUTAMINE AMIDOTRANSFERASE YLR126C-RELATED"/>
    <property type="match status" value="1"/>
</dbReference>
<reference evidence="3" key="1">
    <citation type="submission" date="2015-10" db="EMBL/GenBank/DDBJ databases">
        <authorList>
            <person name="Lehtovirta-Morley L.E."/>
            <person name="Vieille C."/>
        </authorList>
    </citation>
    <scope>NUCLEOTIDE SEQUENCE [LARGE SCALE GENOMIC DNA]</scope>
</reference>
<proteinExistence type="predicted"/>
<dbReference type="GO" id="GO:0005829">
    <property type="term" value="C:cytosol"/>
    <property type="evidence" value="ECO:0007669"/>
    <property type="project" value="TreeGrafter"/>
</dbReference>
<dbReference type="AlphaFoldDB" id="A0A128A4W7"/>
<dbReference type="FunFam" id="3.40.50.880:FF:000033">
    <property type="entry name" value="Glutamine amidotransferase class-I"/>
    <property type="match status" value="1"/>
</dbReference>
<keyword evidence="3" id="KW-1185">Reference proteome</keyword>
<dbReference type="GO" id="GO:0016740">
    <property type="term" value="F:transferase activity"/>
    <property type="evidence" value="ECO:0007669"/>
    <property type="project" value="UniProtKB-KW"/>
</dbReference>
<dbReference type="EMBL" id="LN890280">
    <property type="protein sequence ID" value="CUR52399.1"/>
    <property type="molecule type" value="Genomic_DNA"/>
</dbReference>
<sequence length="229" mass="25904">MIEFLVIQNTRIEGIGTLGELLKADGFNTKTILAKNEKIPQTKYDAIIILGAPESANDDLPYLKQEILLIQDSVKKEIPVLGICLGSQLIAKAFGARVYKGPKKEIGFYDDVEFDNVSQSNLFRGIKSPSLVFHWHGDTFDLPKNAIRLAHSREYQNQAIKIGSAVGIQFHLEIDAPTIKLWLEKSSEELSDVPYINPDVIEKQIPQKIDTIRNNLEIFYKNFKSEFNL</sequence>
<dbReference type="InterPro" id="IPR044992">
    <property type="entry name" value="ChyE-like"/>
</dbReference>
<gene>
    <name evidence="2" type="ORF">NDEV_1637</name>
</gene>
<name>A0A128A4W7_9ARCH</name>
<dbReference type="Proteomes" id="UP000196239">
    <property type="component" value="Chromosome 1"/>
</dbReference>
<keyword evidence="2" id="KW-0808">Transferase</keyword>
<evidence type="ECO:0000313" key="2">
    <source>
        <dbReference type="EMBL" id="CUR52399.1"/>
    </source>
</evidence>